<dbReference type="InterPro" id="IPR006439">
    <property type="entry name" value="HAD-SF_hydro_IA"/>
</dbReference>
<dbReference type="Gene3D" id="3.40.50.1000">
    <property type="entry name" value="HAD superfamily/HAD-like"/>
    <property type="match status" value="1"/>
</dbReference>
<dbReference type="Gene3D" id="1.10.150.240">
    <property type="entry name" value="Putative phosphatase, domain 2"/>
    <property type="match status" value="1"/>
</dbReference>
<gene>
    <name evidence="1" type="ORF">GCM10011320_32890</name>
</gene>
<dbReference type="InterPro" id="IPR023214">
    <property type="entry name" value="HAD_sf"/>
</dbReference>
<dbReference type="Proteomes" id="UP000661507">
    <property type="component" value="Unassembled WGS sequence"/>
</dbReference>
<evidence type="ECO:0000313" key="1">
    <source>
        <dbReference type="EMBL" id="GGJ23052.1"/>
    </source>
</evidence>
<proteinExistence type="predicted"/>
<evidence type="ECO:0000313" key="2">
    <source>
        <dbReference type="Proteomes" id="UP000661507"/>
    </source>
</evidence>
<dbReference type="SUPFAM" id="SSF56784">
    <property type="entry name" value="HAD-like"/>
    <property type="match status" value="1"/>
</dbReference>
<organism evidence="1 2">
    <name type="scientific">Neoroseomonas lacus</name>
    <dbReference type="NCBI Taxonomy" id="287609"/>
    <lineage>
        <taxon>Bacteria</taxon>
        <taxon>Pseudomonadati</taxon>
        <taxon>Pseudomonadota</taxon>
        <taxon>Alphaproteobacteria</taxon>
        <taxon>Acetobacterales</taxon>
        <taxon>Acetobacteraceae</taxon>
        <taxon>Neoroseomonas</taxon>
    </lineage>
</organism>
<dbReference type="InterPro" id="IPR023198">
    <property type="entry name" value="PGP-like_dom2"/>
</dbReference>
<protein>
    <submittedName>
        <fullName evidence="1">Hydrolase</fullName>
    </submittedName>
</protein>
<sequence length="222" mass="23470">MVLHRMPLGVVFDMDGLLFDTEALYRDAARDAAAEAGRDLPDAVFLSLIGGSAPDNRARLVRHFGAGFAIDAFEAAWMRHYARRSGGEPALKPGVPDLLALLDSLDLRRAIATSSSHETVRRNLAAHGLEGRFEAVVARGDYARGKPAPDPFLLAAERIGVVPEACLVLEDSPHGVRAAAAAGMAVVMVPDLVAACEADRALCEFIAQDLHVVAKAILAAAA</sequence>
<dbReference type="NCBIfam" id="TIGR01509">
    <property type="entry name" value="HAD-SF-IA-v3"/>
    <property type="match status" value="1"/>
</dbReference>
<dbReference type="PANTHER" id="PTHR18901">
    <property type="entry name" value="2-DEOXYGLUCOSE-6-PHOSPHATE PHOSPHATASE 2"/>
    <property type="match status" value="1"/>
</dbReference>
<name>A0A917KPB6_9PROT</name>
<reference evidence="1" key="2">
    <citation type="submission" date="2020-09" db="EMBL/GenBank/DDBJ databases">
        <authorList>
            <person name="Sun Q."/>
            <person name="Zhou Y."/>
        </authorList>
    </citation>
    <scope>NUCLEOTIDE SEQUENCE</scope>
    <source>
        <strain evidence="1">CGMCC 1.3617</strain>
    </source>
</reference>
<dbReference type="Pfam" id="PF00702">
    <property type="entry name" value="Hydrolase"/>
    <property type="match status" value="1"/>
</dbReference>
<comment type="caution">
    <text evidence="1">The sequence shown here is derived from an EMBL/GenBank/DDBJ whole genome shotgun (WGS) entry which is preliminary data.</text>
</comment>
<dbReference type="EMBL" id="BMKW01000008">
    <property type="protein sequence ID" value="GGJ23052.1"/>
    <property type="molecule type" value="Genomic_DNA"/>
</dbReference>
<dbReference type="PRINTS" id="PR00413">
    <property type="entry name" value="HADHALOGNASE"/>
</dbReference>
<keyword evidence="1" id="KW-0378">Hydrolase</keyword>
<accession>A0A917KPB6</accession>
<dbReference type="GO" id="GO:0016787">
    <property type="term" value="F:hydrolase activity"/>
    <property type="evidence" value="ECO:0007669"/>
    <property type="project" value="UniProtKB-KW"/>
</dbReference>
<dbReference type="SFLD" id="SFLDG01129">
    <property type="entry name" value="C1.5:_HAD__Beta-PGM__Phosphata"/>
    <property type="match status" value="1"/>
</dbReference>
<dbReference type="SFLD" id="SFLDG01135">
    <property type="entry name" value="C1.5.6:_HAD__Beta-PGM__Phospha"/>
    <property type="match status" value="1"/>
</dbReference>
<reference evidence="1" key="1">
    <citation type="journal article" date="2014" name="Int. J. Syst. Evol. Microbiol.">
        <title>Complete genome sequence of Corynebacterium casei LMG S-19264T (=DSM 44701T), isolated from a smear-ripened cheese.</title>
        <authorList>
            <consortium name="US DOE Joint Genome Institute (JGI-PGF)"/>
            <person name="Walter F."/>
            <person name="Albersmeier A."/>
            <person name="Kalinowski J."/>
            <person name="Ruckert C."/>
        </authorList>
    </citation>
    <scope>NUCLEOTIDE SEQUENCE</scope>
    <source>
        <strain evidence="1">CGMCC 1.3617</strain>
    </source>
</reference>
<keyword evidence="2" id="KW-1185">Reference proteome</keyword>
<dbReference type="RefSeq" id="WP_188968500.1">
    <property type="nucleotide sequence ID" value="NZ_BMKW01000008.1"/>
</dbReference>
<dbReference type="AlphaFoldDB" id="A0A917KPB6"/>
<dbReference type="PANTHER" id="PTHR18901:SF38">
    <property type="entry name" value="PSEUDOURIDINE-5'-PHOSPHATASE"/>
    <property type="match status" value="1"/>
</dbReference>
<dbReference type="InterPro" id="IPR036412">
    <property type="entry name" value="HAD-like_sf"/>
</dbReference>
<dbReference type="SFLD" id="SFLDS00003">
    <property type="entry name" value="Haloacid_Dehalogenase"/>
    <property type="match status" value="1"/>
</dbReference>